<dbReference type="STRING" id="117157.SAMN04489717_4336"/>
<dbReference type="Pfam" id="PF02863">
    <property type="entry name" value="Arg_repressor_C"/>
    <property type="match status" value="1"/>
</dbReference>
<dbReference type="InterPro" id="IPR020900">
    <property type="entry name" value="Arg_repress_DNA-bd"/>
</dbReference>
<dbReference type="GO" id="GO:0006526">
    <property type="term" value="P:L-arginine biosynthetic process"/>
    <property type="evidence" value="ECO:0007669"/>
    <property type="project" value="UniProtKB-UniPathway"/>
</dbReference>
<keyword evidence="3 8" id="KW-0963">Cytoplasm</keyword>
<evidence type="ECO:0000256" key="7">
    <source>
        <dbReference type="ARBA" id="ARBA00023163"/>
    </source>
</evidence>
<sequence length="236" mass="24683">MNHETTTDRAPAKGSPSRARSPREEAVVTGDQAPSRAGRKVARSAGPKVPDVDLTTPRHGTDVPRVAMTKTARHQYVVEVLSRTEVRSQAELADRLAQEGIAVTQTTLSRDLDELGAVRVRTAGGALVYALPGEGGDRTPRATPDAPSVAEARLARVCGELLVSAVPSANLVVLRTPPGAAQFFASALDHAELPGVIGTIAGDDTVLVVAREPDGGATVADQLLALARKNQPTKEQ</sequence>
<evidence type="ECO:0000256" key="6">
    <source>
        <dbReference type="ARBA" id="ARBA00023125"/>
    </source>
</evidence>
<keyword evidence="8" id="KW-0028">Amino-acid biosynthesis</keyword>
<gene>
    <name evidence="8" type="primary">argR</name>
    <name evidence="13" type="ORF">SAMN04489717_4336</name>
</gene>
<evidence type="ECO:0000256" key="10">
    <source>
        <dbReference type="SAM" id="MobiDB-lite"/>
    </source>
</evidence>
<name>A0A1H1W3M0_9ACTN</name>
<feature type="compositionally biased region" description="Basic and acidic residues" evidence="10">
    <location>
        <begin position="1"/>
        <end position="11"/>
    </location>
</feature>
<evidence type="ECO:0000256" key="1">
    <source>
        <dbReference type="ARBA" id="ARBA00004496"/>
    </source>
</evidence>
<keyword evidence="8" id="KW-0055">Arginine biosynthesis</keyword>
<dbReference type="RefSeq" id="WP_338417580.1">
    <property type="nucleotide sequence ID" value="NZ_LT629732.1"/>
</dbReference>
<keyword evidence="5 8" id="KW-0805">Transcription regulation</keyword>
<dbReference type="PANTHER" id="PTHR34471:SF1">
    <property type="entry name" value="ARGININE REPRESSOR"/>
    <property type="match status" value="1"/>
</dbReference>
<protein>
    <recommendedName>
        <fullName evidence="8 9">Arginine repressor</fullName>
    </recommendedName>
</protein>
<dbReference type="PANTHER" id="PTHR34471">
    <property type="entry name" value="ARGININE REPRESSOR"/>
    <property type="match status" value="1"/>
</dbReference>
<evidence type="ECO:0000313" key="13">
    <source>
        <dbReference type="EMBL" id="SDS91674.1"/>
    </source>
</evidence>
<reference evidence="13 14" key="1">
    <citation type="submission" date="2016-10" db="EMBL/GenBank/DDBJ databases">
        <authorList>
            <person name="de Groot N.N."/>
        </authorList>
    </citation>
    <scope>NUCLEOTIDE SEQUENCE [LARGE SCALE GENOMIC DNA]</scope>
    <source>
        <strain evidence="13 14">DSM 22024</strain>
    </source>
</reference>
<dbReference type="InterPro" id="IPR020899">
    <property type="entry name" value="Arg_repress_C"/>
</dbReference>
<dbReference type="UniPathway" id="UPA00068"/>
<dbReference type="GO" id="GO:0003677">
    <property type="term" value="F:DNA binding"/>
    <property type="evidence" value="ECO:0007669"/>
    <property type="project" value="UniProtKB-KW"/>
</dbReference>
<evidence type="ECO:0000256" key="4">
    <source>
        <dbReference type="ARBA" id="ARBA00022491"/>
    </source>
</evidence>
<dbReference type="Proteomes" id="UP000198983">
    <property type="component" value="Chromosome I"/>
</dbReference>
<dbReference type="PRINTS" id="PR01467">
    <property type="entry name" value="ARGREPRESSOR"/>
</dbReference>
<comment type="similarity">
    <text evidence="2 8">Belongs to the ArgR family.</text>
</comment>
<keyword evidence="6 8" id="KW-0238">DNA-binding</keyword>
<dbReference type="InterPro" id="IPR036388">
    <property type="entry name" value="WH-like_DNA-bd_sf"/>
</dbReference>
<dbReference type="SUPFAM" id="SSF55252">
    <property type="entry name" value="C-terminal domain of arginine repressor"/>
    <property type="match status" value="1"/>
</dbReference>
<dbReference type="GO" id="GO:0051259">
    <property type="term" value="P:protein complex oligomerization"/>
    <property type="evidence" value="ECO:0007669"/>
    <property type="project" value="InterPro"/>
</dbReference>
<evidence type="ECO:0000256" key="5">
    <source>
        <dbReference type="ARBA" id="ARBA00023015"/>
    </source>
</evidence>
<feature type="domain" description="Arginine repressor DNA-binding" evidence="11">
    <location>
        <begin position="68"/>
        <end position="135"/>
    </location>
</feature>
<evidence type="ECO:0000256" key="2">
    <source>
        <dbReference type="ARBA" id="ARBA00008316"/>
    </source>
</evidence>
<evidence type="ECO:0000256" key="9">
    <source>
        <dbReference type="NCBIfam" id="TIGR01529"/>
    </source>
</evidence>
<proteinExistence type="inferred from homology"/>
<evidence type="ECO:0000313" key="14">
    <source>
        <dbReference type="Proteomes" id="UP000198983"/>
    </source>
</evidence>
<dbReference type="Gene3D" id="3.30.1360.40">
    <property type="match status" value="1"/>
</dbReference>
<feature type="domain" description="Arginine repressor C-terminal" evidence="12">
    <location>
        <begin position="159"/>
        <end position="223"/>
    </location>
</feature>
<keyword evidence="14" id="KW-1185">Reference proteome</keyword>
<keyword evidence="7 8" id="KW-0804">Transcription</keyword>
<comment type="function">
    <text evidence="8">Regulates arginine biosynthesis genes.</text>
</comment>
<dbReference type="GO" id="GO:0034618">
    <property type="term" value="F:arginine binding"/>
    <property type="evidence" value="ECO:0007669"/>
    <property type="project" value="InterPro"/>
</dbReference>
<evidence type="ECO:0000259" key="12">
    <source>
        <dbReference type="Pfam" id="PF02863"/>
    </source>
</evidence>
<comment type="subcellular location">
    <subcellularLocation>
        <location evidence="1 8">Cytoplasm</location>
    </subcellularLocation>
</comment>
<dbReference type="SUPFAM" id="SSF46785">
    <property type="entry name" value="Winged helix' DNA-binding domain"/>
    <property type="match status" value="1"/>
</dbReference>
<dbReference type="Pfam" id="PF01316">
    <property type="entry name" value="Arg_repressor"/>
    <property type="match status" value="1"/>
</dbReference>
<feature type="region of interest" description="Disordered" evidence="10">
    <location>
        <begin position="1"/>
        <end position="62"/>
    </location>
</feature>
<dbReference type="NCBIfam" id="TIGR01529">
    <property type="entry name" value="argR_whole"/>
    <property type="match status" value="1"/>
</dbReference>
<dbReference type="GO" id="GO:0005737">
    <property type="term" value="C:cytoplasm"/>
    <property type="evidence" value="ECO:0007669"/>
    <property type="project" value="UniProtKB-SubCell"/>
</dbReference>
<dbReference type="NCBIfam" id="NF002880">
    <property type="entry name" value="PRK03341.1"/>
    <property type="match status" value="1"/>
</dbReference>
<dbReference type="GO" id="GO:1900079">
    <property type="term" value="P:regulation of arginine biosynthetic process"/>
    <property type="evidence" value="ECO:0007669"/>
    <property type="project" value="UniProtKB-UniRule"/>
</dbReference>
<dbReference type="GO" id="GO:0003700">
    <property type="term" value="F:DNA-binding transcription factor activity"/>
    <property type="evidence" value="ECO:0007669"/>
    <property type="project" value="UniProtKB-UniRule"/>
</dbReference>
<evidence type="ECO:0000259" key="11">
    <source>
        <dbReference type="Pfam" id="PF01316"/>
    </source>
</evidence>
<dbReference type="HAMAP" id="MF_00173">
    <property type="entry name" value="Arg_repressor"/>
    <property type="match status" value="1"/>
</dbReference>
<dbReference type="InterPro" id="IPR036390">
    <property type="entry name" value="WH_DNA-bd_sf"/>
</dbReference>
<dbReference type="Gene3D" id="1.10.10.10">
    <property type="entry name" value="Winged helix-like DNA-binding domain superfamily/Winged helix DNA-binding domain"/>
    <property type="match status" value="1"/>
</dbReference>
<organism evidence="13 14">
    <name type="scientific">Actinopolymorpha singaporensis</name>
    <dbReference type="NCBI Taxonomy" id="117157"/>
    <lineage>
        <taxon>Bacteria</taxon>
        <taxon>Bacillati</taxon>
        <taxon>Actinomycetota</taxon>
        <taxon>Actinomycetes</taxon>
        <taxon>Propionibacteriales</taxon>
        <taxon>Actinopolymorphaceae</taxon>
        <taxon>Actinopolymorpha</taxon>
    </lineage>
</organism>
<dbReference type="InterPro" id="IPR001669">
    <property type="entry name" value="Arg_repress"/>
</dbReference>
<evidence type="ECO:0000256" key="8">
    <source>
        <dbReference type="HAMAP-Rule" id="MF_00173"/>
    </source>
</evidence>
<evidence type="ECO:0000256" key="3">
    <source>
        <dbReference type="ARBA" id="ARBA00022490"/>
    </source>
</evidence>
<keyword evidence="4 8" id="KW-0678">Repressor</keyword>
<comment type="pathway">
    <text evidence="8">Amino-acid biosynthesis; L-arginine biosynthesis [regulation].</text>
</comment>
<dbReference type="AlphaFoldDB" id="A0A1H1W3M0"/>
<accession>A0A1H1W3M0</accession>
<dbReference type="EMBL" id="LT629732">
    <property type="protein sequence ID" value="SDS91674.1"/>
    <property type="molecule type" value="Genomic_DNA"/>
</dbReference>
<dbReference type="InterPro" id="IPR036251">
    <property type="entry name" value="Arg_repress_C_sf"/>
</dbReference>